<evidence type="ECO:0000313" key="5">
    <source>
        <dbReference type="EMBL" id="MFC3106268.1"/>
    </source>
</evidence>
<comment type="caution">
    <text evidence="5">The sequence shown here is derived from an EMBL/GenBank/DDBJ whole genome shotgun (WGS) entry which is preliminary data.</text>
</comment>
<dbReference type="PANTHER" id="PTHR47894:SF1">
    <property type="entry name" value="HTH-TYPE TRANSCRIPTIONAL REGULATOR VQSM"/>
    <property type="match status" value="1"/>
</dbReference>
<dbReference type="PROSITE" id="PS01124">
    <property type="entry name" value="HTH_ARAC_FAMILY_2"/>
    <property type="match status" value="1"/>
</dbReference>
<dbReference type="SMART" id="SM00342">
    <property type="entry name" value="HTH_ARAC"/>
    <property type="match status" value="1"/>
</dbReference>
<name>A0ABV7EU55_9GAMM</name>
<dbReference type="RefSeq" id="WP_380691894.1">
    <property type="nucleotide sequence ID" value="NZ_JBHRSS010000010.1"/>
</dbReference>
<reference evidence="6" key="1">
    <citation type="journal article" date="2019" name="Int. J. Syst. Evol. Microbiol.">
        <title>The Global Catalogue of Microorganisms (GCM) 10K type strain sequencing project: providing services to taxonomists for standard genome sequencing and annotation.</title>
        <authorList>
            <consortium name="The Broad Institute Genomics Platform"/>
            <consortium name="The Broad Institute Genome Sequencing Center for Infectious Disease"/>
            <person name="Wu L."/>
            <person name="Ma J."/>
        </authorList>
    </citation>
    <scope>NUCLEOTIDE SEQUENCE [LARGE SCALE GENOMIC DNA]</scope>
    <source>
        <strain evidence="6">KCTC 52640</strain>
    </source>
</reference>
<gene>
    <name evidence="5" type="ORF">ACFOSU_20530</name>
</gene>
<dbReference type="Pfam" id="PF12625">
    <property type="entry name" value="Arabinose_bd"/>
    <property type="match status" value="1"/>
</dbReference>
<evidence type="ECO:0000259" key="4">
    <source>
        <dbReference type="PROSITE" id="PS01124"/>
    </source>
</evidence>
<dbReference type="InterPro" id="IPR009057">
    <property type="entry name" value="Homeodomain-like_sf"/>
</dbReference>
<dbReference type="InterPro" id="IPR018060">
    <property type="entry name" value="HTH_AraC"/>
</dbReference>
<dbReference type="PANTHER" id="PTHR47894">
    <property type="entry name" value="HTH-TYPE TRANSCRIPTIONAL REGULATOR GADX"/>
    <property type="match status" value="1"/>
</dbReference>
<dbReference type="Pfam" id="PF12833">
    <property type="entry name" value="HTH_18"/>
    <property type="match status" value="1"/>
</dbReference>
<evidence type="ECO:0000256" key="1">
    <source>
        <dbReference type="ARBA" id="ARBA00023015"/>
    </source>
</evidence>
<evidence type="ECO:0000256" key="2">
    <source>
        <dbReference type="ARBA" id="ARBA00023125"/>
    </source>
</evidence>
<evidence type="ECO:0000256" key="3">
    <source>
        <dbReference type="ARBA" id="ARBA00023163"/>
    </source>
</evidence>
<keyword evidence="3" id="KW-0804">Transcription</keyword>
<feature type="domain" description="HTH araC/xylS-type" evidence="4">
    <location>
        <begin position="230"/>
        <end position="328"/>
    </location>
</feature>
<dbReference type="PROSITE" id="PS00041">
    <property type="entry name" value="HTH_ARAC_FAMILY_1"/>
    <property type="match status" value="1"/>
</dbReference>
<dbReference type="EMBL" id="JBHRSS010000010">
    <property type="protein sequence ID" value="MFC3106268.1"/>
    <property type="molecule type" value="Genomic_DNA"/>
</dbReference>
<protein>
    <submittedName>
        <fullName evidence="5">AraC family transcriptional regulator ligand-binding domain-containing protein</fullName>
    </submittedName>
</protein>
<accession>A0ABV7EU55</accession>
<dbReference type="SUPFAM" id="SSF46689">
    <property type="entry name" value="Homeodomain-like"/>
    <property type="match status" value="1"/>
</dbReference>
<organism evidence="5 6">
    <name type="scientific">Salinisphaera aquimarina</name>
    <dbReference type="NCBI Taxonomy" id="2094031"/>
    <lineage>
        <taxon>Bacteria</taxon>
        <taxon>Pseudomonadati</taxon>
        <taxon>Pseudomonadota</taxon>
        <taxon>Gammaproteobacteria</taxon>
        <taxon>Salinisphaerales</taxon>
        <taxon>Salinisphaeraceae</taxon>
        <taxon>Salinisphaera</taxon>
    </lineage>
</organism>
<proteinExistence type="predicted"/>
<keyword evidence="1" id="KW-0805">Transcription regulation</keyword>
<dbReference type="InterPro" id="IPR032687">
    <property type="entry name" value="AraC-type_N"/>
</dbReference>
<keyword evidence="2" id="KW-0238">DNA-binding</keyword>
<dbReference type="Proteomes" id="UP001595462">
    <property type="component" value="Unassembled WGS sequence"/>
</dbReference>
<dbReference type="InterPro" id="IPR018062">
    <property type="entry name" value="HTH_AraC-typ_CS"/>
</dbReference>
<sequence length="336" mass="36611">MPHATVAHSMLRALLDYLGAQGLDRSRLAHDAGVAMAALAYPERRADASRYIALLRAGIEASQNPLLGLEFGMAARPQRWGTLGLLLGHGANLGEALAVQARFAHLVNSVGHGELVQRPKHVELIWRSDVAMPALVEEAFAAWVCFARWASGQAHAPLRVTFAHRAQGDPAIYGALFKCPVDFSRATSTLQFDADLLDQPLRAPDAELAATLEARVARHEQSEAAQDVVHALERWLAGRLAHGSADLARAAAALDLSERTLQHRLQAGGTNFRQCLDRVRRALATRYLADPALSIGAVSIRLGFSEQSAFQRAFRRWHGCTPMAWRHRLGRPDGCG</sequence>
<evidence type="ECO:0000313" key="6">
    <source>
        <dbReference type="Proteomes" id="UP001595462"/>
    </source>
</evidence>
<dbReference type="Gene3D" id="1.10.10.60">
    <property type="entry name" value="Homeodomain-like"/>
    <property type="match status" value="1"/>
</dbReference>
<keyword evidence="6" id="KW-1185">Reference proteome</keyword>